<evidence type="ECO:0000256" key="1">
    <source>
        <dbReference type="ARBA" id="ARBA00004141"/>
    </source>
</evidence>
<feature type="transmembrane region" description="Helical" evidence="5">
    <location>
        <begin position="104"/>
        <end position="125"/>
    </location>
</feature>
<keyword evidence="4 5" id="KW-0472">Membrane</keyword>
<feature type="transmembrane region" description="Helical" evidence="5">
    <location>
        <begin position="64"/>
        <end position="84"/>
    </location>
</feature>
<name>A0A7V4XQA9_9BACT</name>
<protein>
    <submittedName>
        <fullName evidence="6">CvpA family protein</fullName>
    </submittedName>
</protein>
<comment type="subcellular location">
    <subcellularLocation>
        <location evidence="1">Membrane</location>
        <topology evidence="1">Multi-pass membrane protein</topology>
    </subcellularLocation>
</comment>
<evidence type="ECO:0000256" key="3">
    <source>
        <dbReference type="ARBA" id="ARBA00022989"/>
    </source>
</evidence>
<dbReference type="PANTHER" id="PTHR37306:SF1">
    <property type="entry name" value="COLICIN V PRODUCTION PROTEIN"/>
    <property type="match status" value="1"/>
</dbReference>
<dbReference type="InterPro" id="IPR003825">
    <property type="entry name" value="Colicin-V_CvpA"/>
</dbReference>
<dbReference type="Pfam" id="PF02674">
    <property type="entry name" value="Colicin_V"/>
    <property type="match status" value="1"/>
</dbReference>
<dbReference type="EMBL" id="DTKL01000001">
    <property type="protein sequence ID" value="HGY93066.1"/>
    <property type="molecule type" value="Genomic_DNA"/>
</dbReference>
<evidence type="ECO:0000256" key="4">
    <source>
        <dbReference type="ARBA" id="ARBA00023136"/>
    </source>
</evidence>
<keyword evidence="3 5" id="KW-1133">Transmembrane helix</keyword>
<evidence type="ECO:0000256" key="5">
    <source>
        <dbReference type="SAM" id="Phobius"/>
    </source>
</evidence>
<keyword evidence="2 5" id="KW-0812">Transmembrane</keyword>
<proteinExistence type="predicted"/>
<dbReference type="GO" id="GO:0009403">
    <property type="term" value="P:toxin biosynthetic process"/>
    <property type="evidence" value="ECO:0007669"/>
    <property type="project" value="InterPro"/>
</dbReference>
<feature type="transmembrane region" description="Helical" evidence="5">
    <location>
        <begin position="24"/>
        <end position="43"/>
    </location>
</feature>
<organism evidence="6">
    <name type="scientific">Acidobacterium capsulatum</name>
    <dbReference type="NCBI Taxonomy" id="33075"/>
    <lineage>
        <taxon>Bacteria</taxon>
        <taxon>Pseudomonadati</taxon>
        <taxon>Acidobacteriota</taxon>
        <taxon>Terriglobia</taxon>
        <taxon>Terriglobales</taxon>
        <taxon>Acidobacteriaceae</taxon>
        <taxon>Acidobacterium</taxon>
    </lineage>
</organism>
<gene>
    <name evidence="6" type="ORF">ENW50_00020</name>
</gene>
<comment type="caution">
    <text evidence="6">The sequence shown here is derived from an EMBL/GenBank/DDBJ whole genome shotgun (WGS) entry which is preliminary data.</text>
</comment>
<sequence length="181" mass="19562">MGLLDWIIVTIVVVSVLSAARSGLVVEVCSLGGAVLGLLLACWNYQRLLPWLDRWIYPLELAKIAAFVVIALGTMIVAGLLGRIVRWSLRTVGLGWLDRLAGAAFGLVKGAVLSVVMIVAITAFAPRATMLRNSRFAPYFMAAAHGAAYVSPRELSGEIHHGIDILRGEQSEWFTHGARVP</sequence>
<dbReference type="AlphaFoldDB" id="A0A7V4XQA9"/>
<reference evidence="6" key="1">
    <citation type="journal article" date="2020" name="mSystems">
        <title>Genome- and Community-Level Interaction Insights into Carbon Utilization and Element Cycling Functions of Hydrothermarchaeota in Hydrothermal Sediment.</title>
        <authorList>
            <person name="Zhou Z."/>
            <person name="Liu Y."/>
            <person name="Xu W."/>
            <person name="Pan J."/>
            <person name="Luo Z.H."/>
            <person name="Li M."/>
        </authorList>
    </citation>
    <scope>NUCLEOTIDE SEQUENCE [LARGE SCALE GENOMIC DNA]</scope>
    <source>
        <strain evidence="6">SpSt-855</strain>
    </source>
</reference>
<dbReference type="GO" id="GO:0016020">
    <property type="term" value="C:membrane"/>
    <property type="evidence" value="ECO:0007669"/>
    <property type="project" value="UniProtKB-SubCell"/>
</dbReference>
<evidence type="ECO:0000256" key="2">
    <source>
        <dbReference type="ARBA" id="ARBA00022692"/>
    </source>
</evidence>
<evidence type="ECO:0000313" key="6">
    <source>
        <dbReference type="EMBL" id="HGY93066.1"/>
    </source>
</evidence>
<accession>A0A7V4XQA9</accession>
<dbReference type="PANTHER" id="PTHR37306">
    <property type="entry name" value="COLICIN V PRODUCTION PROTEIN"/>
    <property type="match status" value="1"/>
</dbReference>